<dbReference type="CDD" id="cd03215">
    <property type="entry name" value="ABC_Carb_Monos_II"/>
    <property type="match status" value="1"/>
</dbReference>
<proteinExistence type="inferred from homology"/>
<feature type="domain" description="ABC transporter" evidence="4">
    <location>
        <begin position="8"/>
        <end position="244"/>
    </location>
</feature>
<organism evidence="5 6">
    <name type="scientific">Kaistia geumhonensis</name>
    <dbReference type="NCBI Taxonomy" id="410839"/>
    <lineage>
        <taxon>Bacteria</taxon>
        <taxon>Pseudomonadati</taxon>
        <taxon>Pseudomonadota</taxon>
        <taxon>Alphaproteobacteria</taxon>
        <taxon>Hyphomicrobiales</taxon>
        <taxon>Kaistiaceae</taxon>
        <taxon>Kaistia</taxon>
    </lineage>
</organism>
<dbReference type="RefSeq" id="WP_266281315.1">
    <property type="nucleotide sequence ID" value="NZ_JAPKNF010000001.1"/>
</dbReference>
<dbReference type="InterPro" id="IPR050107">
    <property type="entry name" value="ABC_carbohydrate_import_ATPase"/>
</dbReference>
<dbReference type="PROSITE" id="PS00211">
    <property type="entry name" value="ABC_TRANSPORTER_1"/>
    <property type="match status" value="2"/>
</dbReference>
<gene>
    <name evidence="5" type="ORF">QO015_000782</name>
</gene>
<dbReference type="EMBL" id="JAUSWJ010000001">
    <property type="protein sequence ID" value="MDQ0515169.1"/>
    <property type="molecule type" value="Genomic_DNA"/>
</dbReference>
<dbReference type="InterPro" id="IPR003439">
    <property type="entry name" value="ABC_transporter-like_ATP-bd"/>
</dbReference>
<evidence type="ECO:0000313" key="6">
    <source>
        <dbReference type="Proteomes" id="UP001223743"/>
    </source>
</evidence>
<keyword evidence="6" id="KW-1185">Reference proteome</keyword>
<dbReference type="InterPro" id="IPR003593">
    <property type="entry name" value="AAA+_ATPase"/>
</dbReference>
<comment type="similarity">
    <text evidence="1">Belongs to the ABC transporter superfamily.</text>
</comment>
<dbReference type="PANTHER" id="PTHR43790">
    <property type="entry name" value="CARBOHYDRATE TRANSPORT ATP-BINDING PROTEIN MG119-RELATED"/>
    <property type="match status" value="1"/>
</dbReference>
<keyword evidence="5" id="KW-0813">Transport</keyword>
<keyword evidence="2" id="KW-0547">Nucleotide-binding</keyword>
<evidence type="ECO:0000256" key="2">
    <source>
        <dbReference type="ARBA" id="ARBA00022741"/>
    </source>
</evidence>
<keyword evidence="3 5" id="KW-0067">ATP-binding</keyword>
<evidence type="ECO:0000259" key="4">
    <source>
        <dbReference type="PROSITE" id="PS50893"/>
    </source>
</evidence>
<evidence type="ECO:0000256" key="1">
    <source>
        <dbReference type="ARBA" id="ARBA00005417"/>
    </source>
</evidence>
<dbReference type="Proteomes" id="UP001223743">
    <property type="component" value="Unassembled WGS sequence"/>
</dbReference>
<evidence type="ECO:0000256" key="3">
    <source>
        <dbReference type="ARBA" id="ARBA00022840"/>
    </source>
</evidence>
<dbReference type="Pfam" id="PF00005">
    <property type="entry name" value="ABC_tran"/>
    <property type="match status" value="2"/>
</dbReference>
<feature type="domain" description="ABC transporter" evidence="4">
    <location>
        <begin position="264"/>
        <end position="508"/>
    </location>
</feature>
<dbReference type="Gene3D" id="3.40.50.300">
    <property type="entry name" value="P-loop containing nucleotide triphosphate hydrolases"/>
    <property type="match status" value="2"/>
</dbReference>
<keyword evidence="5" id="KW-0762">Sugar transport</keyword>
<accession>A0ABU0M2I7</accession>
<evidence type="ECO:0000313" key="5">
    <source>
        <dbReference type="EMBL" id="MDQ0515169.1"/>
    </source>
</evidence>
<dbReference type="InterPro" id="IPR017871">
    <property type="entry name" value="ABC_transporter-like_CS"/>
</dbReference>
<protein>
    <submittedName>
        <fullName evidence="5">Simple sugar transport system ATP-binding protein</fullName>
    </submittedName>
</protein>
<name>A0ABU0M2I7_9HYPH</name>
<dbReference type="CDD" id="cd03216">
    <property type="entry name" value="ABC_Carb_Monos_I"/>
    <property type="match status" value="1"/>
</dbReference>
<dbReference type="GO" id="GO:0005524">
    <property type="term" value="F:ATP binding"/>
    <property type="evidence" value="ECO:0007669"/>
    <property type="project" value="UniProtKB-KW"/>
</dbReference>
<dbReference type="PANTHER" id="PTHR43790:SF4">
    <property type="entry name" value="GUANOSINE IMPORT ATP-BINDING PROTEIN NUPO"/>
    <property type="match status" value="1"/>
</dbReference>
<dbReference type="PROSITE" id="PS50893">
    <property type="entry name" value="ABC_TRANSPORTER_2"/>
    <property type="match status" value="2"/>
</dbReference>
<dbReference type="InterPro" id="IPR027417">
    <property type="entry name" value="P-loop_NTPase"/>
</dbReference>
<sequence length="513" mass="54921">MNEHDEILTLSAIAKNFGDKVALKHVDLSVRRGAVHVICGENGAGKSTLMNILAGIHQPSAGTIQLNGRAVTIPDPITASRLGIGMVHQHFTLVPSMTVAENIYLGRHIRKYGFFSDRKAMTERAGELIERFNFRLDAEAPVRSLSVGQRQRVEILKALAFDAELLILDEPTAVLTPPEVDELIGIIDGLRARGRTILFITHKLREVKAVSDVVTVIRRGESISTYPTATVSETDIARDMVGRNVFLVGRGDSAEPRRFGAPVLSLEGVSVTNSTGRLLLDAVSLDIRAGEIVGIAGVDGNGQTELAEAIVGLIETQAGTITLNGRDITTASVPERLQAGMGFVPEDRLDRGLSITMSVAENLAATNYTRSGLTRSGLVDVARRDAFASEKIAEFDVRGAAPATPAGQLSGGNMQKLVIARELNRDPDLLVICQPTRGLDIGAAEFIYARMMAAADRGRAVLLISSELSEIFALSDRIGVMYSGQLLKVLDRKDADEIGVGQLMNGGVTAEAA</sequence>
<reference evidence="5 6" key="1">
    <citation type="submission" date="2023-07" db="EMBL/GenBank/DDBJ databases">
        <title>Genomic Encyclopedia of Type Strains, Phase IV (KMG-IV): sequencing the most valuable type-strain genomes for metagenomic binning, comparative biology and taxonomic classification.</title>
        <authorList>
            <person name="Goeker M."/>
        </authorList>
    </citation>
    <scope>NUCLEOTIDE SEQUENCE [LARGE SCALE GENOMIC DNA]</scope>
    <source>
        <strain evidence="5 6">B1-1</strain>
    </source>
</reference>
<comment type="caution">
    <text evidence="5">The sequence shown here is derived from an EMBL/GenBank/DDBJ whole genome shotgun (WGS) entry which is preliminary data.</text>
</comment>
<dbReference type="SMART" id="SM00382">
    <property type="entry name" value="AAA"/>
    <property type="match status" value="2"/>
</dbReference>
<dbReference type="SUPFAM" id="SSF52540">
    <property type="entry name" value="P-loop containing nucleoside triphosphate hydrolases"/>
    <property type="match status" value="2"/>
</dbReference>